<accession>A0ABT0BJ40</accession>
<evidence type="ECO:0000256" key="1">
    <source>
        <dbReference type="SAM" id="MobiDB-lite"/>
    </source>
</evidence>
<evidence type="ECO:0000313" key="2">
    <source>
        <dbReference type="EMBL" id="MCJ2184863.1"/>
    </source>
</evidence>
<sequence>DAPLPHAPTPAEAATESIGALFRRYEGQGAEPAPTAASGSGQNVRAMLRHLSDLGARGEI</sequence>
<comment type="caution">
    <text evidence="2">The sequence shown here is derived from an EMBL/GenBank/DDBJ whole genome shotgun (WGS) entry which is preliminary data.</text>
</comment>
<evidence type="ECO:0000313" key="3">
    <source>
        <dbReference type="Proteomes" id="UP001162881"/>
    </source>
</evidence>
<keyword evidence="3" id="KW-1185">Reference proteome</keyword>
<feature type="non-terminal residue" evidence="2">
    <location>
        <position position="1"/>
    </location>
</feature>
<name>A0ABT0BJ40_9SPHN</name>
<organism evidence="2 3">
    <name type="scientific">Novosphingobium organovorum</name>
    <dbReference type="NCBI Taxonomy" id="2930092"/>
    <lineage>
        <taxon>Bacteria</taxon>
        <taxon>Pseudomonadati</taxon>
        <taxon>Pseudomonadota</taxon>
        <taxon>Alphaproteobacteria</taxon>
        <taxon>Sphingomonadales</taxon>
        <taxon>Sphingomonadaceae</taxon>
        <taxon>Novosphingobium</taxon>
    </lineage>
</organism>
<gene>
    <name evidence="2" type="ORF">MTR62_19530</name>
</gene>
<proteinExistence type="predicted"/>
<feature type="region of interest" description="Disordered" evidence="1">
    <location>
        <begin position="25"/>
        <end position="44"/>
    </location>
</feature>
<protein>
    <submittedName>
        <fullName evidence="2">Uncharacterized protein</fullName>
    </submittedName>
</protein>
<dbReference type="Proteomes" id="UP001162881">
    <property type="component" value="Unassembled WGS sequence"/>
</dbReference>
<dbReference type="EMBL" id="JALHLF010000161">
    <property type="protein sequence ID" value="MCJ2184863.1"/>
    <property type="molecule type" value="Genomic_DNA"/>
</dbReference>
<reference evidence="2" key="1">
    <citation type="submission" date="2022-03" db="EMBL/GenBank/DDBJ databases">
        <title>Identification of a novel bacterium isolated from mangrove sediments.</title>
        <authorList>
            <person name="Pan X."/>
        </authorList>
    </citation>
    <scope>NUCLEOTIDE SEQUENCE</scope>
    <source>
        <strain evidence="2">B1949</strain>
    </source>
</reference>